<keyword evidence="5" id="KW-0313">Glucose metabolism</keyword>
<dbReference type="PROSITE" id="PS00710">
    <property type="entry name" value="PGM_PMM"/>
    <property type="match status" value="1"/>
</dbReference>
<comment type="catalytic activity">
    <reaction evidence="1">
        <text>alpha-D-glucose 1-phosphate = alpha-D-glucose 6-phosphate</text>
        <dbReference type="Rhea" id="RHEA:23536"/>
        <dbReference type="ChEBI" id="CHEBI:58225"/>
        <dbReference type="ChEBI" id="CHEBI:58601"/>
        <dbReference type="EC" id="5.4.2.2"/>
    </reaction>
</comment>
<evidence type="ECO:0000259" key="13">
    <source>
        <dbReference type="Pfam" id="PF02879"/>
    </source>
</evidence>
<reference evidence="15 16" key="1">
    <citation type="submission" date="2017-05" db="EMBL/GenBank/DDBJ databases">
        <title>Vagococcus spp. assemblies.</title>
        <authorList>
            <person name="Gulvik C.A."/>
        </authorList>
    </citation>
    <scope>NUCLEOTIDE SEQUENCE [LARGE SCALE GENOMIC DNA]</scope>
    <source>
        <strain evidence="15 16">LMG 24798</strain>
    </source>
</reference>
<feature type="domain" description="Alpha-D-phosphohexomutase alpha/beta/alpha" evidence="12">
    <location>
        <begin position="42"/>
        <end position="179"/>
    </location>
</feature>
<dbReference type="EC" id="5.4.2.2" evidence="4"/>
<dbReference type="GO" id="GO:0000287">
    <property type="term" value="F:magnesium ion binding"/>
    <property type="evidence" value="ECO:0007669"/>
    <property type="project" value="InterPro"/>
</dbReference>
<dbReference type="Gene3D" id="3.40.120.10">
    <property type="entry name" value="Alpha-D-Glucose-1,6-Bisphosphate, subunit A, domain 3"/>
    <property type="match status" value="3"/>
</dbReference>
<feature type="domain" description="Alpha-D-phosphohexomutase C-terminal" evidence="11">
    <location>
        <begin position="518"/>
        <end position="547"/>
    </location>
</feature>
<dbReference type="SUPFAM" id="SSF53738">
    <property type="entry name" value="Phosphoglucomutase, first 3 domains"/>
    <property type="match status" value="3"/>
</dbReference>
<name>A0A430B3A8_9ENTE</name>
<evidence type="ECO:0000259" key="14">
    <source>
        <dbReference type="Pfam" id="PF02880"/>
    </source>
</evidence>
<evidence type="ECO:0000256" key="8">
    <source>
        <dbReference type="ARBA" id="ARBA00022842"/>
    </source>
</evidence>
<evidence type="ECO:0000259" key="12">
    <source>
        <dbReference type="Pfam" id="PF02878"/>
    </source>
</evidence>
<dbReference type="PANTHER" id="PTHR45745">
    <property type="entry name" value="PHOSPHOMANNOMUTASE 45A"/>
    <property type="match status" value="1"/>
</dbReference>
<feature type="domain" description="Alpha-D-phosphohexomutase alpha/beta/alpha" evidence="14">
    <location>
        <begin position="324"/>
        <end position="449"/>
    </location>
</feature>
<dbReference type="InterPro" id="IPR036900">
    <property type="entry name" value="A-D-PHexomutase_C_sf"/>
</dbReference>
<dbReference type="Pfam" id="PF00408">
    <property type="entry name" value="PGM_PMM_IV"/>
    <property type="match status" value="1"/>
</dbReference>
<dbReference type="GO" id="GO:0006166">
    <property type="term" value="P:purine ribonucleoside salvage"/>
    <property type="evidence" value="ECO:0007669"/>
    <property type="project" value="TreeGrafter"/>
</dbReference>
<gene>
    <name evidence="15" type="ORF">CBF27_01580</name>
</gene>
<sequence>MDWVKKYNEWMHQPDLDARLKKELLLIEKESEKEDRFYDYLAFGTGGIRGQLGVGTNRMNIYTIKRTAKGLAQFIADQGVEAMKAGVVIGYDNRYQSREFAEWTARVLASAGVHVSLMARMCPTPELAFLVRELHTFAGVMITASHNPGDYNGFKVYGNDGGQITLEMAGELSKLLSAIDDELTIKADSLISYILAGDVDLLDEQADALYLKCLAEVSQNKELAKQAGSQLSILYTPLHGTGEALITKGLAHAGFTHLTVLASQADGDPGFSTTTFPNPEVRTAFDLSVETAVSDGAELILGTDPDSDRLGVVLMENKVPVYLNGNQVGVLLLSYLIEEAVRQRKDLSDYFIAKTIVTSDLGKKLAEKYQLEVRETLTGFKYIGEQIKVAEKEGSKIFLFGYEESNGYLIKPFVRDKDAIQAALLMAELSLACKQNDLTLTQKLEQIYEEFGFFLEELDTIEFPGKIGLQKMSDLISLIRQTPIMEIGHKKVLIKEDYLTGDKLFMATGRTERLELPKSDVIKFVFQDDSWICIRPSGTEPKCKIYYSTCAGSYEESSTDMLAMKQSFQSLINDLNREPVYQTL</sequence>
<protein>
    <recommendedName>
        <fullName evidence="4">phosphoglucomutase (alpha-D-glucose-1,6-bisphosphate-dependent)</fullName>
        <ecNumber evidence="4">5.4.2.2</ecNumber>
    </recommendedName>
</protein>
<keyword evidence="9" id="KW-0413">Isomerase</keyword>
<evidence type="ECO:0000313" key="15">
    <source>
        <dbReference type="EMBL" id="RSU14827.1"/>
    </source>
</evidence>
<dbReference type="EMBL" id="NGKC01000001">
    <property type="protein sequence ID" value="RSU14827.1"/>
    <property type="molecule type" value="Genomic_DNA"/>
</dbReference>
<dbReference type="GO" id="GO:0006006">
    <property type="term" value="P:glucose metabolic process"/>
    <property type="evidence" value="ECO:0007669"/>
    <property type="project" value="UniProtKB-KW"/>
</dbReference>
<dbReference type="InterPro" id="IPR005846">
    <property type="entry name" value="A-D-PHexomutase_a/b/a-III"/>
</dbReference>
<dbReference type="CDD" id="cd05799">
    <property type="entry name" value="PGM2"/>
    <property type="match status" value="1"/>
</dbReference>
<proteinExistence type="inferred from homology"/>
<comment type="caution">
    <text evidence="15">The sequence shown here is derived from an EMBL/GenBank/DDBJ whole genome shotgun (WGS) entry which is preliminary data.</text>
</comment>
<dbReference type="PANTHER" id="PTHR45745:SF1">
    <property type="entry name" value="PHOSPHOGLUCOMUTASE 2B-RELATED"/>
    <property type="match status" value="1"/>
</dbReference>
<evidence type="ECO:0000256" key="3">
    <source>
        <dbReference type="ARBA" id="ARBA00010231"/>
    </source>
</evidence>
<dbReference type="InterPro" id="IPR016055">
    <property type="entry name" value="A-D-PHexomutase_a/b/a-I/II/III"/>
</dbReference>
<dbReference type="Proteomes" id="UP000286773">
    <property type="component" value="Unassembled WGS sequence"/>
</dbReference>
<dbReference type="Pfam" id="PF02880">
    <property type="entry name" value="PGM_PMM_III"/>
    <property type="match status" value="1"/>
</dbReference>
<evidence type="ECO:0000256" key="5">
    <source>
        <dbReference type="ARBA" id="ARBA00022526"/>
    </source>
</evidence>
<feature type="domain" description="Alpha-D-phosphohexomutase alpha/beta/alpha" evidence="13">
    <location>
        <begin position="210"/>
        <end position="313"/>
    </location>
</feature>
<dbReference type="GO" id="GO:0004614">
    <property type="term" value="F:phosphoglucomutase activity"/>
    <property type="evidence" value="ECO:0007669"/>
    <property type="project" value="UniProtKB-EC"/>
</dbReference>
<evidence type="ECO:0000259" key="11">
    <source>
        <dbReference type="Pfam" id="PF00408"/>
    </source>
</evidence>
<dbReference type="Pfam" id="PF02878">
    <property type="entry name" value="PGM_PMM_I"/>
    <property type="match status" value="1"/>
</dbReference>
<dbReference type="InterPro" id="IPR005843">
    <property type="entry name" value="A-D-PHexomutase_C"/>
</dbReference>
<dbReference type="AlphaFoldDB" id="A0A430B3A8"/>
<evidence type="ECO:0000256" key="6">
    <source>
        <dbReference type="ARBA" id="ARBA00022553"/>
    </source>
</evidence>
<evidence type="ECO:0000256" key="7">
    <source>
        <dbReference type="ARBA" id="ARBA00022723"/>
    </source>
</evidence>
<dbReference type="Gene3D" id="3.30.310.50">
    <property type="entry name" value="Alpha-D-phosphohexomutase, C-terminal domain"/>
    <property type="match status" value="1"/>
</dbReference>
<keyword evidence="5" id="KW-0119">Carbohydrate metabolism</keyword>
<comment type="cofactor">
    <cofactor evidence="2">
        <name>Mg(2+)</name>
        <dbReference type="ChEBI" id="CHEBI:18420"/>
    </cofactor>
</comment>
<evidence type="ECO:0000256" key="2">
    <source>
        <dbReference type="ARBA" id="ARBA00001946"/>
    </source>
</evidence>
<evidence type="ECO:0000256" key="9">
    <source>
        <dbReference type="ARBA" id="ARBA00023235"/>
    </source>
</evidence>
<dbReference type="GO" id="GO:0008973">
    <property type="term" value="F:phosphopentomutase activity"/>
    <property type="evidence" value="ECO:0007669"/>
    <property type="project" value="TreeGrafter"/>
</dbReference>
<evidence type="ECO:0000313" key="16">
    <source>
        <dbReference type="Proteomes" id="UP000286773"/>
    </source>
</evidence>
<evidence type="ECO:0000256" key="10">
    <source>
        <dbReference type="RuleBase" id="RU004326"/>
    </source>
</evidence>
<accession>A0A430B3A8</accession>
<evidence type="ECO:0000256" key="1">
    <source>
        <dbReference type="ARBA" id="ARBA00000443"/>
    </source>
</evidence>
<dbReference type="InterPro" id="IPR005845">
    <property type="entry name" value="A-D-PHexomutase_a/b/a-II"/>
</dbReference>
<dbReference type="Pfam" id="PF02879">
    <property type="entry name" value="PGM_PMM_II"/>
    <property type="match status" value="1"/>
</dbReference>
<comment type="similarity">
    <text evidence="3 10">Belongs to the phosphohexose mutase family.</text>
</comment>
<keyword evidence="8 10" id="KW-0460">Magnesium</keyword>
<keyword evidence="6" id="KW-0597">Phosphoprotein</keyword>
<dbReference type="SUPFAM" id="SSF55957">
    <property type="entry name" value="Phosphoglucomutase, C-terminal domain"/>
    <property type="match status" value="1"/>
</dbReference>
<evidence type="ECO:0000256" key="4">
    <source>
        <dbReference type="ARBA" id="ARBA00012728"/>
    </source>
</evidence>
<organism evidence="15 16">
    <name type="scientific">Vagococcus acidifermentans</name>
    <dbReference type="NCBI Taxonomy" id="564710"/>
    <lineage>
        <taxon>Bacteria</taxon>
        <taxon>Bacillati</taxon>
        <taxon>Bacillota</taxon>
        <taxon>Bacilli</taxon>
        <taxon>Lactobacillales</taxon>
        <taxon>Enterococcaceae</taxon>
        <taxon>Vagococcus</taxon>
    </lineage>
</organism>
<dbReference type="OrthoDB" id="9806956at2"/>
<dbReference type="InterPro" id="IPR016066">
    <property type="entry name" value="A-D-PHexomutase_CS"/>
</dbReference>
<dbReference type="InterPro" id="IPR005844">
    <property type="entry name" value="A-D-PHexomutase_a/b/a-I"/>
</dbReference>
<keyword evidence="7 10" id="KW-0479">Metal-binding</keyword>
<keyword evidence="16" id="KW-1185">Reference proteome</keyword>